<protein>
    <submittedName>
        <fullName evidence="2">Uncharacterized protein</fullName>
    </submittedName>
</protein>
<accession>A0A7J6LNJ4</accession>
<comment type="caution">
    <text evidence="2">The sequence shown here is derived from an EMBL/GenBank/DDBJ whole genome shotgun (WGS) entry which is preliminary data.</text>
</comment>
<gene>
    <name evidence="2" type="ORF">FOL46_005974</name>
</gene>
<dbReference type="AlphaFoldDB" id="A0A7J6LNJ4"/>
<proteinExistence type="predicted"/>
<dbReference type="Proteomes" id="UP000572268">
    <property type="component" value="Unassembled WGS sequence"/>
</dbReference>
<feature type="region of interest" description="Disordered" evidence="1">
    <location>
        <begin position="52"/>
        <end position="71"/>
    </location>
</feature>
<reference evidence="2 3" key="1">
    <citation type="submission" date="2020-04" db="EMBL/GenBank/DDBJ databases">
        <title>Perkinsus olseni comparative genomics.</title>
        <authorList>
            <person name="Bogema D.R."/>
        </authorList>
    </citation>
    <scope>NUCLEOTIDE SEQUENCE [LARGE SCALE GENOMIC DNA]</scope>
    <source>
        <strain evidence="2">ATCC PRA-31</strain>
    </source>
</reference>
<sequence>MILVNTYPRKKTGDYAMRFRCPFSRATGYVAQCPYTGYIYCSEDDVFTLGLPPSPHPPHEPLDPSKAREEERKAKMDDVILDCLRKDANVDTTLRELERNGLIAAGVDSRTIKYIYNRRYVLKKALDPGVPRCVGDSTVELEEFCLNNSAIPPPEEPHKIFCITHKSTAASYYSYFTTRHLLEKGVGEVHSDGLAVAEDIGVRWACLRQAYSPTPQDLKS</sequence>
<organism evidence="2 3">
    <name type="scientific">Perkinsus olseni</name>
    <name type="common">Perkinsus atlanticus</name>
    <dbReference type="NCBI Taxonomy" id="32597"/>
    <lineage>
        <taxon>Eukaryota</taxon>
        <taxon>Sar</taxon>
        <taxon>Alveolata</taxon>
        <taxon>Perkinsozoa</taxon>
        <taxon>Perkinsea</taxon>
        <taxon>Perkinsida</taxon>
        <taxon>Perkinsidae</taxon>
        <taxon>Perkinsus</taxon>
    </lineage>
</organism>
<evidence type="ECO:0000313" key="3">
    <source>
        <dbReference type="Proteomes" id="UP000572268"/>
    </source>
</evidence>
<evidence type="ECO:0000256" key="1">
    <source>
        <dbReference type="SAM" id="MobiDB-lite"/>
    </source>
</evidence>
<feature type="compositionally biased region" description="Basic and acidic residues" evidence="1">
    <location>
        <begin position="57"/>
        <end position="71"/>
    </location>
</feature>
<name>A0A7J6LNJ4_PEROL</name>
<dbReference type="EMBL" id="JABANN010000375">
    <property type="protein sequence ID" value="KAF4660804.1"/>
    <property type="molecule type" value="Genomic_DNA"/>
</dbReference>
<evidence type="ECO:0000313" key="2">
    <source>
        <dbReference type="EMBL" id="KAF4660804.1"/>
    </source>
</evidence>